<name>A0A1U8HB00_CAPAN</name>
<evidence type="ECO:0000313" key="4">
    <source>
        <dbReference type="Proteomes" id="UP000222542"/>
    </source>
</evidence>
<dbReference type="AlphaFoldDB" id="A0A1U8HB00"/>
<dbReference type="InterPro" id="IPR011989">
    <property type="entry name" value="ARM-like"/>
</dbReference>
<feature type="region of interest" description="Disordered" evidence="2">
    <location>
        <begin position="1"/>
        <end position="24"/>
    </location>
</feature>
<dbReference type="FunFam" id="1.25.10.10:FF:000661">
    <property type="entry name" value="Cell differentiation family, Rcd1-like containing protein"/>
    <property type="match status" value="1"/>
</dbReference>
<dbReference type="OMA" id="CLECMDL"/>
<reference evidence="3 4" key="2">
    <citation type="journal article" date="2017" name="Genome Biol.">
        <title>New reference genome sequences of hot pepper reveal the massive evolution of plant disease-resistance genes by retroduplication.</title>
        <authorList>
            <person name="Kim S."/>
            <person name="Park J."/>
            <person name="Yeom S.I."/>
            <person name="Kim Y.M."/>
            <person name="Seo E."/>
            <person name="Kim K.T."/>
            <person name="Kim M.S."/>
            <person name="Lee J.M."/>
            <person name="Cheong K."/>
            <person name="Shin H.S."/>
            <person name="Kim S.B."/>
            <person name="Han K."/>
            <person name="Lee J."/>
            <person name="Park M."/>
            <person name="Lee H.A."/>
            <person name="Lee H.Y."/>
            <person name="Lee Y."/>
            <person name="Oh S."/>
            <person name="Lee J.H."/>
            <person name="Choi E."/>
            <person name="Choi E."/>
            <person name="Lee S.E."/>
            <person name="Jeon J."/>
            <person name="Kim H."/>
            <person name="Choi G."/>
            <person name="Song H."/>
            <person name="Lee J."/>
            <person name="Lee S.C."/>
            <person name="Kwon J.K."/>
            <person name="Lee H.Y."/>
            <person name="Koo N."/>
            <person name="Hong Y."/>
            <person name="Kim R.W."/>
            <person name="Kang W.H."/>
            <person name="Huh J.H."/>
            <person name="Kang B.C."/>
            <person name="Yang T.J."/>
            <person name="Lee Y.H."/>
            <person name="Bennetzen J.L."/>
            <person name="Choi D."/>
        </authorList>
    </citation>
    <scope>NUCLEOTIDE SEQUENCE [LARGE SCALE GENOMIC DNA]</scope>
    <source>
        <strain evidence="4">cv. CM334</strain>
    </source>
</reference>
<dbReference type="SUPFAM" id="SSF48371">
    <property type="entry name" value="ARM repeat"/>
    <property type="match status" value="1"/>
</dbReference>
<dbReference type="GO" id="GO:0000932">
    <property type="term" value="C:P-body"/>
    <property type="evidence" value="ECO:0000318"/>
    <property type="project" value="GO_Central"/>
</dbReference>
<dbReference type="Gene3D" id="1.25.10.10">
    <property type="entry name" value="Leucine-rich Repeat Variant"/>
    <property type="match status" value="1"/>
</dbReference>
<sequence>MENLPESPFSDTTSPSSPSSPSLYKTSSSTYSTVVTQQILPDLGYLTPNQLVLLLHDVKHREDAIDQLLIKKLHTCKDLAPLLWNSSSAVYMLLLDVIGVYHKLSPSKLSMKESTRVCKALALFQVLADNPETRKGLIKAKIPCYFYPLLKPSGDDKPLEYLRLTTLGVLGSLTEFDDPNGPLVLHFFLETEMVPLCLACMDHCDELSQKVATLILMKILMQEKGMTYCCDGADRFFSIVQVLNRVVEKLSKKPCWLQLKYVIQCYISFSEVLWLHGPCDVLKKQVPPQLFDKTFKDILRDDHETTWALQVLHFNIYGRLNVSQIKESNIIANKDTVW</sequence>
<accession>A0A1U8HB00</accession>
<comment type="caution">
    <text evidence="3">The sequence shown here is derived from an EMBL/GenBank/DDBJ whole genome shotgun (WGS) entry which is preliminary data.</text>
</comment>
<reference evidence="3 4" key="1">
    <citation type="journal article" date="2014" name="Nat. Genet.">
        <title>Genome sequence of the hot pepper provides insights into the evolution of pungency in Capsicum species.</title>
        <authorList>
            <person name="Kim S."/>
            <person name="Park M."/>
            <person name="Yeom S.I."/>
            <person name="Kim Y.M."/>
            <person name="Lee J.M."/>
            <person name="Lee H.A."/>
            <person name="Seo E."/>
            <person name="Choi J."/>
            <person name="Cheong K."/>
            <person name="Kim K.T."/>
            <person name="Jung K."/>
            <person name="Lee G.W."/>
            <person name="Oh S.K."/>
            <person name="Bae C."/>
            <person name="Kim S.B."/>
            <person name="Lee H.Y."/>
            <person name="Kim S.Y."/>
            <person name="Kim M.S."/>
            <person name="Kang B.C."/>
            <person name="Jo Y.D."/>
            <person name="Yang H.B."/>
            <person name="Jeong H.J."/>
            <person name="Kang W.H."/>
            <person name="Kwon J.K."/>
            <person name="Shin C."/>
            <person name="Lim J.Y."/>
            <person name="Park J.H."/>
            <person name="Huh J.H."/>
            <person name="Kim J.S."/>
            <person name="Kim B.D."/>
            <person name="Cohen O."/>
            <person name="Paran I."/>
            <person name="Suh M.C."/>
            <person name="Lee S.B."/>
            <person name="Kim Y.K."/>
            <person name="Shin Y."/>
            <person name="Noh S.J."/>
            <person name="Park J."/>
            <person name="Seo Y.S."/>
            <person name="Kwon S.Y."/>
            <person name="Kim H.A."/>
            <person name="Park J.M."/>
            <person name="Kim H.J."/>
            <person name="Choi S.B."/>
            <person name="Bosland P.W."/>
            <person name="Reeves G."/>
            <person name="Jo S.H."/>
            <person name="Lee B.W."/>
            <person name="Cho H.T."/>
            <person name="Choi H.S."/>
            <person name="Lee M.S."/>
            <person name="Yu Y."/>
            <person name="Do Choi Y."/>
            <person name="Park B.S."/>
            <person name="van Deynze A."/>
            <person name="Ashrafi H."/>
            <person name="Hill T."/>
            <person name="Kim W.T."/>
            <person name="Pai H.S."/>
            <person name="Ahn H.K."/>
            <person name="Yeam I."/>
            <person name="Giovannoni J.J."/>
            <person name="Rose J.K."/>
            <person name="Sorensen I."/>
            <person name="Lee S.J."/>
            <person name="Kim R.W."/>
            <person name="Choi I.Y."/>
            <person name="Choi B.S."/>
            <person name="Lim J.S."/>
            <person name="Lee Y.H."/>
            <person name="Choi D."/>
        </authorList>
    </citation>
    <scope>NUCLEOTIDE SEQUENCE [LARGE SCALE GENOMIC DNA]</scope>
    <source>
        <strain evidence="4">cv. CM334</strain>
    </source>
</reference>
<dbReference type="Gramene" id="PHT76380">
    <property type="protein sequence ID" value="PHT76380"/>
    <property type="gene ID" value="T459_19902"/>
</dbReference>
<proteinExistence type="inferred from homology"/>
<evidence type="ECO:0000256" key="1">
    <source>
        <dbReference type="ARBA" id="ARBA00006385"/>
    </source>
</evidence>
<dbReference type="Pfam" id="PF04078">
    <property type="entry name" value="Rcd1"/>
    <property type="match status" value="1"/>
</dbReference>
<dbReference type="InterPro" id="IPR016024">
    <property type="entry name" value="ARM-type_fold"/>
</dbReference>
<dbReference type="GO" id="GO:0006402">
    <property type="term" value="P:mRNA catabolic process"/>
    <property type="evidence" value="ECO:0007669"/>
    <property type="project" value="InterPro"/>
</dbReference>
<dbReference type="GO" id="GO:0030015">
    <property type="term" value="C:CCR4-NOT core complex"/>
    <property type="evidence" value="ECO:0000318"/>
    <property type="project" value="GO_Central"/>
</dbReference>
<evidence type="ECO:0000313" key="3">
    <source>
        <dbReference type="EMBL" id="PHT76380.1"/>
    </source>
</evidence>
<organism evidence="3 4">
    <name type="scientific">Capsicum annuum</name>
    <name type="common">Capsicum pepper</name>
    <dbReference type="NCBI Taxonomy" id="4072"/>
    <lineage>
        <taxon>Eukaryota</taxon>
        <taxon>Viridiplantae</taxon>
        <taxon>Streptophyta</taxon>
        <taxon>Embryophyta</taxon>
        <taxon>Tracheophyta</taxon>
        <taxon>Spermatophyta</taxon>
        <taxon>Magnoliopsida</taxon>
        <taxon>eudicotyledons</taxon>
        <taxon>Gunneridae</taxon>
        <taxon>Pentapetalae</taxon>
        <taxon>asterids</taxon>
        <taxon>lamiids</taxon>
        <taxon>Solanales</taxon>
        <taxon>Solanaceae</taxon>
        <taxon>Solanoideae</taxon>
        <taxon>Capsiceae</taxon>
        <taxon>Capsicum</taxon>
    </lineage>
</organism>
<dbReference type="KEGG" id="cann:107878209"/>
<evidence type="ECO:0000256" key="2">
    <source>
        <dbReference type="SAM" id="MobiDB-lite"/>
    </source>
</evidence>
<dbReference type="OrthoDB" id="1183224at2759"/>
<dbReference type="SMR" id="A0A1U8HB00"/>
<evidence type="ECO:0008006" key="5">
    <source>
        <dbReference type="Google" id="ProtNLM"/>
    </source>
</evidence>
<dbReference type="Proteomes" id="UP000222542">
    <property type="component" value="Unassembled WGS sequence"/>
</dbReference>
<dbReference type="InterPro" id="IPR007216">
    <property type="entry name" value="CNOT9"/>
</dbReference>
<protein>
    <recommendedName>
        <fullName evidence="5">Cell differentiation protein RCD1 homolog</fullName>
    </recommendedName>
</protein>
<dbReference type="GO" id="GO:0017148">
    <property type="term" value="P:negative regulation of translation"/>
    <property type="evidence" value="ECO:0000318"/>
    <property type="project" value="GO_Central"/>
</dbReference>
<gene>
    <name evidence="3" type="ORF">T459_19902</name>
</gene>
<comment type="similarity">
    <text evidence="1">Belongs to the CNOT9 family.</text>
</comment>
<keyword evidence="4" id="KW-1185">Reference proteome</keyword>
<dbReference type="EMBL" id="AYRZ02000007">
    <property type="protein sequence ID" value="PHT76380.1"/>
    <property type="molecule type" value="Genomic_DNA"/>
</dbReference>
<dbReference type="PANTHER" id="PTHR12262">
    <property type="entry name" value="CCR4-NOT TRANSCRIPTION COMPLEX SUBUNIT 9"/>
    <property type="match status" value="1"/>
</dbReference>
<dbReference type="STRING" id="4072.A0A1U8HB00"/>